<gene>
    <name evidence="2" type="ORF">FQA47_001416</name>
</gene>
<protein>
    <submittedName>
        <fullName evidence="2">Uncharacterized protein</fullName>
    </submittedName>
</protein>
<organism evidence="2 3">
    <name type="scientific">Oryzias melastigma</name>
    <name type="common">Marine medaka</name>
    <dbReference type="NCBI Taxonomy" id="30732"/>
    <lineage>
        <taxon>Eukaryota</taxon>
        <taxon>Metazoa</taxon>
        <taxon>Chordata</taxon>
        <taxon>Craniata</taxon>
        <taxon>Vertebrata</taxon>
        <taxon>Euteleostomi</taxon>
        <taxon>Actinopterygii</taxon>
        <taxon>Neopterygii</taxon>
        <taxon>Teleostei</taxon>
        <taxon>Neoteleostei</taxon>
        <taxon>Acanthomorphata</taxon>
        <taxon>Ovalentaria</taxon>
        <taxon>Atherinomorphae</taxon>
        <taxon>Beloniformes</taxon>
        <taxon>Adrianichthyidae</taxon>
        <taxon>Oryziinae</taxon>
        <taxon>Oryzias</taxon>
    </lineage>
</organism>
<feature type="compositionally biased region" description="Pro residues" evidence="1">
    <location>
        <begin position="114"/>
        <end position="127"/>
    </location>
</feature>
<dbReference type="EMBL" id="WKFB01000015">
    <property type="protein sequence ID" value="KAF6739067.1"/>
    <property type="molecule type" value="Genomic_DNA"/>
</dbReference>
<feature type="region of interest" description="Disordered" evidence="1">
    <location>
        <begin position="110"/>
        <end position="133"/>
    </location>
</feature>
<proteinExistence type="predicted"/>
<reference evidence="2" key="1">
    <citation type="journal article" name="BMC Genomics">
        <title>Long-read sequencing and de novo genome assembly of marine medaka (Oryzias melastigma).</title>
        <authorList>
            <person name="Liang P."/>
            <person name="Saqib H.S.A."/>
            <person name="Ni X."/>
            <person name="Shen Y."/>
        </authorList>
    </citation>
    <scope>NUCLEOTIDE SEQUENCE</scope>
    <source>
        <strain evidence="2">Bigg-433</strain>
    </source>
</reference>
<accession>A0A834FTH4</accession>
<evidence type="ECO:0000313" key="3">
    <source>
        <dbReference type="Proteomes" id="UP000646548"/>
    </source>
</evidence>
<name>A0A834FTH4_ORYME</name>
<evidence type="ECO:0000313" key="2">
    <source>
        <dbReference type="EMBL" id="KAF6739067.1"/>
    </source>
</evidence>
<evidence type="ECO:0000256" key="1">
    <source>
        <dbReference type="SAM" id="MobiDB-lite"/>
    </source>
</evidence>
<comment type="caution">
    <text evidence="2">The sequence shown here is derived from an EMBL/GenBank/DDBJ whole genome shotgun (WGS) entry which is preliminary data.</text>
</comment>
<sequence>MKRNCLKRSSSSSLTRFDFISPAAKHQKAFKNKEPQNVVTGWLDLKVGAKTDSKSAPDLDVTEAEAHESIKDLQLSENPSAASSVTDPAFPLLTVLFLTGRSTFFILGEQFLPPQSPGDPAEAPPPRRPTRMK</sequence>
<dbReference type="Proteomes" id="UP000646548">
    <property type="component" value="Unassembled WGS sequence"/>
</dbReference>
<dbReference type="AlphaFoldDB" id="A0A834FTH4"/>